<name>A0AAD8J2P3_9APIA</name>
<evidence type="ECO:0000313" key="4">
    <source>
        <dbReference type="Proteomes" id="UP001237642"/>
    </source>
</evidence>
<reference evidence="3" key="2">
    <citation type="submission" date="2023-05" db="EMBL/GenBank/DDBJ databases">
        <authorList>
            <person name="Schelkunov M.I."/>
        </authorList>
    </citation>
    <scope>NUCLEOTIDE SEQUENCE</scope>
    <source>
        <strain evidence="3">Hsosn_3</strain>
        <tissue evidence="3">Leaf</tissue>
    </source>
</reference>
<evidence type="ECO:0000256" key="1">
    <source>
        <dbReference type="SAM" id="MobiDB-lite"/>
    </source>
</evidence>
<dbReference type="InterPro" id="IPR008700">
    <property type="entry name" value="TypeIII_avirulence_cleave"/>
</dbReference>
<dbReference type="GO" id="GO:0005886">
    <property type="term" value="C:plasma membrane"/>
    <property type="evidence" value="ECO:0007669"/>
    <property type="project" value="TreeGrafter"/>
</dbReference>
<feature type="domain" description="RIN4 pathogenic type III effector avirulence factor Avr cleavage site" evidence="2">
    <location>
        <begin position="121"/>
        <end position="154"/>
    </location>
</feature>
<dbReference type="InterPro" id="IPR040387">
    <property type="entry name" value="RIN4/NOI4"/>
</dbReference>
<reference evidence="3" key="1">
    <citation type="submission" date="2023-02" db="EMBL/GenBank/DDBJ databases">
        <title>Genome of toxic invasive species Heracleum sosnowskyi carries increased number of genes despite the absence of recent whole-genome duplications.</title>
        <authorList>
            <person name="Schelkunov M."/>
            <person name="Shtratnikova V."/>
            <person name="Makarenko M."/>
            <person name="Klepikova A."/>
            <person name="Omelchenko D."/>
            <person name="Novikova G."/>
            <person name="Obukhova E."/>
            <person name="Bogdanov V."/>
            <person name="Penin A."/>
            <person name="Logacheva M."/>
        </authorList>
    </citation>
    <scope>NUCLEOTIDE SEQUENCE</scope>
    <source>
        <strain evidence="3">Hsosn_3</strain>
        <tissue evidence="3">Leaf</tissue>
    </source>
</reference>
<dbReference type="PANTHER" id="PTHR33159">
    <property type="entry name" value="RPM1-INTERACTING PROTEIN 4 (RIN4) FAMILY PROTEIN"/>
    <property type="match status" value="1"/>
</dbReference>
<comment type="caution">
    <text evidence="3">The sequence shown here is derived from an EMBL/GenBank/DDBJ whole genome shotgun (WGS) entry which is preliminary data.</text>
</comment>
<protein>
    <recommendedName>
        <fullName evidence="2">RIN4 pathogenic type III effector avirulence factor Avr cleavage site domain-containing protein</fullName>
    </recommendedName>
</protein>
<proteinExistence type="predicted"/>
<feature type="region of interest" description="Disordered" evidence="1">
    <location>
        <begin position="150"/>
        <end position="177"/>
    </location>
</feature>
<dbReference type="PANTHER" id="PTHR33159:SF35">
    <property type="entry name" value="RPM1-INTERACTING PROTEIN 4 (RIN4) FAMILY PROTEIN"/>
    <property type="match status" value="1"/>
</dbReference>
<dbReference type="Proteomes" id="UP001237642">
    <property type="component" value="Unassembled WGS sequence"/>
</dbReference>
<dbReference type="EMBL" id="JAUIZM010000002">
    <property type="protein sequence ID" value="KAK1396171.1"/>
    <property type="molecule type" value="Genomic_DNA"/>
</dbReference>
<dbReference type="Pfam" id="PF05627">
    <property type="entry name" value="AvrRpt-cleavage"/>
    <property type="match status" value="1"/>
</dbReference>
<organism evidence="3 4">
    <name type="scientific">Heracleum sosnowskyi</name>
    <dbReference type="NCBI Taxonomy" id="360622"/>
    <lineage>
        <taxon>Eukaryota</taxon>
        <taxon>Viridiplantae</taxon>
        <taxon>Streptophyta</taxon>
        <taxon>Embryophyta</taxon>
        <taxon>Tracheophyta</taxon>
        <taxon>Spermatophyta</taxon>
        <taxon>Magnoliopsida</taxon>
        <taxon>eudicotyledons</taxon>
        <taxon>Gunneridae</taxon>
        <taxon>Pentapetalae</taxon>
        <taxon>asterids</taxon>
        <taxon>campanulids</taxon>
        <taxon>Apiales</taxon>
        <taxon>Apiaceae</taxon>
        <taxon>Apioideae</taxon>
        <taxon>apioid superclade</taxon>
        <taxon>Tordylieae</taxon>
        <taxon>Tordyliinae</taxon>
        <taxon>Heracleum</taxon>
    </lineage>
</organism>
<dbReference type="AlphaFoldDB" id="A0AAD8J2P3"/>
<sequence length="194" mass="22169">MLWGPNTVFRRKDETKVQLSQLAGKRIMLFFENSKDESCYGEQVADVSWLVRKSIYPIIEHMDFPFYAGSMEKEAFFNYNGYFGFSQSNYQGLLRDSYCHHDRAPPIICCLIIFITFMEDKGIPLPKFGEWDVNDPASAEGFTVIFDKARNEKKTGGNADSPPKDGSTFKRKTTFGKPQSKKWFCCVQSASAES</sequence>
<keyword evidence="4" id="KW-1185">Reference proteome</keyword>
<evidence type="ECO:0000259" key="2">
    <source>
        <dbReference type="Pfam" id="PF05627"/>
    </source>
</evidence>
<evidence type="ECO:0000313" key="3">
    <source>
        <dbReference type="EMBL" id="KAK1396171.1"/>
    </source>
</evidence>
<gene>
    <name evidence="3" type="ORF">POM88_006034</name>
</gene>
<accession>A0AAD8J2P3</accession>